<dbReference type="Gene3D" id="2.30.38.10">
    <property type="entry name" value="Luciferase, Domain 3"/>
    <property type="match status" value="1"/>
</dbReference>
<gene>
    <name evidence="2" type="ORF">BST14_28420</name>
</gene>
<dbReference type="PANTHER" id="PTHR45527">
    <property type="entry name" value="NONRIBOSOMAL PEPTIDE SYNTHETASE"/>
    <property type="match status" value="1"/>
</dbReference>
<dbReference type="AlphaFoldDB" id="A0A1W9YYX7"/>
<organism evidence="2 3">
    <name type="scientific">Mycobacterium arosiense ATCC BAA-1401 = DSM 45069</name>
    <dbReference type="NCBI Taxonomy" id="1265311"/>
    <lineage>
        <taxon>Bacteria</taxon>
        <taxon>Bacillati</taxon>
        <taxon>Actinomycetota</taxon>
        <taxon>Actinomycetes</taxon>
        <taxon>Mycobacteriales</taxon>
        <taxon>Mycobacteriaceae</taxon>
        <taxon>Mycobacterium</taxon>
        <taxon>Mycobacterium avium complex (MAC)</taxon>
    </lineage>
</organism>
<protein>
    <recommendedName>
        <fullName evidence="1">AMP-binding enzyme C-terminal domain-containing protein</fullName>
    </recommendedName>
</protein>
<dbReference type="InterPro" id="IPR045851">
    <property type="entry name" value="AMP-bd_C_sf"/>
</dbReference>
<comment type="caution">
    <text evidence="2">The sequence shown here is derived from an EMBL/GenBank/DDBJ whole genome shotgun (WGS) entry which is preliminary data.</text>
</comment>
<dbReference type="RefSeq" id="WP_142279689.1">
    <property type="nucleotide sequence ID" value="NZ_MVHG01000240.1"/>
</dbReference>
<dbReference type="GO" id="GO:0043041">
    <property type="term" value="P:amino acid activation for nonribosomal peptide biosynthetic process"/>
    <property type="evidence" value="ECO:0007669"/>
    <property type="project" value="TreeGrafter"/>
</dbReference>
<reference evidence="2 3" key="1">
    <citation type="submission" date="2016-12" db="EMBL/GenBank/DDBJ databases">
        <title>The new phylogeny of genus Mycobacterium.</title>
        <authorList>
            <person name="Tortoli E."/>
            <person name="Trovato A."/>
            <person name="Cirillo D.M."/>
        </authorList>
    </citation>
    <scope>NUCLEOTIDE SEQUENCE [LARGE SCALE GENOMIC DNA]</scope>
    <source>
        <strain evidence="2 3">DSM 45069</strain>
    </source>
</reference>
<dbReference type="InterPro" id="IPR025110">
    <property type="entry name" value="AMP-bd_C"/>
</dbReference>
<dbReference type="EMBL" id="MVHG01000240">
    <property type="protein sequence ID" value="ORA05276.1"/>
    <property type="molecule type" value="Genomic_DNA"/>
</dbReference>
<sequence length="183" mass="19992">GPAVAHGYVGRAALTAERFVANPFGAPHGAPGTRMYRSGDLVRWTAEGTLDYLGRADTQVKLRGQRIELGEIENTLLSCPQVTQAAAVIHHGDTASHLVAYVTLDHTAAVTADDDAEIVDQWQHIYDELYDAELDAPEFGSDFRGWNSSLTGDPIPLEDMVEWRSATVNRILAVQPRRVLEIG</sequence>
<dbReference type="Proteomes" id="UP000192707">
    <property type="component" value="Unassembled WGS sequence"/>
</dbReference>
<dbReference type="GO" id="GO:0044550">
    <property type="term" value="P:secondary metabolite biosynthetic process"/>
    <property type="evidence" value="ECO:0007669"/>
    <property type="project" value="TreeGrafter"/>
</dbReference>
<dbReference type="Gene3D" id="3.30.300.30">
    <property type="match status" value="1"/>
</dbReference>
<proteinExistence type="predicted"/>
<feature type="domain" description="AMP-binding enzyme C-terminal" evidence="1">
    <location>
        <begin position="71"/>
        <end position="120"/>
    </location>
</feature>
<dbReference type="PANTHER" id="PTHR45527:SF1">
    <property type="entry name" value="FATTY ACID SYNTHASE"/>
    <property type="match status" value="1"/>
</dbReference>
<feature type="non-terminal residue" evidence="2">
    <location>
        <position position="1"/>
    </location>
</feature>
<feature type="non-terminal residue" evidence="2">
    <location>
        <position position="183"/>
    </location>
</feature>
<dbReference type="SUPFAM" id="SSF56801">
    <property type="entry name" value="Acetyl-CoA synthetase-like"/>
    <property type="match status" value="1"/>
</dbReference>
<dbReference type="OrthoDB" id="2472181at2"/>
<accession>A0A1W9YYX7</accession>
<dbReference type="Pfam" id="PF13193">
    <property type="entry name" value="AMP-binding_C"/>
    <property type="match status" value="1"/>
</dbReference>
<name>A0A1W9YYX7_MYCAI</name>
<keyword evidence="3" id="KW-1185">Reference proteome</keyword>
<dbReference type="GO" id="GO:0005737">
    <property type="term" value="C:cytoplasm"/>
    <property type="evidence" value="ECO:0007669"/>
    <property type="project" value="TreeGrafter"/>
</dbReference>
<dbReference type="GO" id="GO:0031177">
    <property type="term" value="F:phosphopantetheine binding"/>
    <property type="evidence" value="ECO:0007669"/>
    <property type="project" value="TreeGrafter"/>
</dbReference>
<evidence type="ECO:0000259" key="1">
    <source>
        <dbReference type="Pfam" id="PF13193"/>
    </source>
</evidence>
<evidence type="ECO:0000313" key="2">
    <source>
        <dbReference type="EMBL" id="ORA05276.1"/>
    </source>
</evidence>
<evidence type="ECO:0000313" key="3">
    <source>
        <dbReference type="Proteomes" id="UP000192707"/>
    </source>
</evidence>